<evidence type="ECO:0000256" key="5">
    <source>
        <dbReference type="ARBA" id="ARBA00023136"/>
    </source>
</evidence>
<dbReference type="PANTHER" id="PTHR13314">
    <property type="entry name" value="CALCIUM CHANNEL FLOWER HOMOLOG"/>
    <property type="match status" value="1"/>
</dbReference>
<dbReference type="Pfam" id="PF10233">
    <property type="entry name" value="Cg6151-P"/>
    <property type="match status" value="1"/>
</dbReference>
<name>A0A8H7STD1_9FUNG</name>
<keyword evidence="4 6" id="KW-1133">Transmembrane helix</keyword>
<comment type="similarity">
    <text evidence="2">Belongs to the TVP18 family.</text>
</comment>
<feature type="transmembrane region" description="Helical" evidence="6">
    <location>
        <begin position="74"/>
        <end position="92"/>
    </location>
</feature>
<dbReference type="EMBL" id="JAEPRE010000037">
    <property type="protein sequence ID" value="KAG2235204.1"/>
    <property type="molecule type" value="Genomic_DNA"/>
</dbReference>
<proteinExistence type="inferred from homology"/>
<feature type="transmembrane region" description="Helical" evidence="6">
    <location>
        <begin position="15"/>
        <end position="35"/>
    </location>
</feature>
<dbReference type="SMART" id="SM01077">
    <property type="entry name" value="Cg6151-P"/>
    <property type="match status" value="1"/>
</dbReference>
<organism evidence="7 8">
    <name type="scientific">Thamnidium elegans</name>
    <dbReference type="NCBI Taxonomy" id="101142"/>
    <lineage>
        <taxon>Eukaryota</taxon>
        <taxon>Fungi</taxon>
        <taxon>Fungi incertae sedis</taxon>
        <taxon>Mucoromycota</taxon>
        <taxon>Mucoromycotina</taxon>
        <taxon>Mucoromycetes</taxon>
        <taxon>Mucorales</taxon>
        <taxon>Mucorineae</taxon>
        <taxon>Mucoraceae</taxon>
        <taxon>Thamnidium</taxon>
    </lineage>
</organism>
<evidence type="ECO:0000313" key="8">
    <source>
        <dbReference type="Proteomes" id="UP000613177"/>
    </source>
</evidence>
<dbReference type="GO" id="GO:0012505">
    <property type="term" value="C:endomembrane system"/>
    <property type="evidence" value="ECO:0007669"/>
    <property type="project" value="UniProtKB-SubCell"/>
</dbReference>
<dbReference type="Proteomes" id="UP000613177">
    <property type="component" value="Unassembled WGS sequence"/>
</dbReference>
<sequence length="137" mass="15151">MGIFDEFKSRNFSLYAQWLGVISIVLLIALGVIAFPSNPIFSPIGWYYKLPLCTKFCPTSPKFDGFIARFENSYFRGIMYLVFSIIMFLSTLVETTSLVAPAVTLLLTFISYGIAGIKNQPHASTKIFGGSGVDNVV</sequence>
<keyword evidence="3 6" id="KW-0812">Transmembrane</keyword>
<keyword evidence="8" id="KW-1185">Reference proteome</keyword>
<evidence type="ECO:0000256" key="4">
    <source>
        <dbReference type="ARBA" id="ARBA00022989"/>
    </source>
</evidence>
<keyword evidence="5 6" id="KW-0472">Membrane</keyword>
<comment type="subcellular location">
    <subcellularLocation>
        <location evidence="1">Endomembrane system</location>
        <topology evidence="1">Multi-pass membrane protein</topology>
    </subcellularLocation>
</comment>
<comment type="caution">
    <text evidence="7">The sequence shown here is derived from an EMBL/GenBank/DDBJ whole genome shotgun (WGS) entry which is preliminary data.</text>
</comment>
<protein>
    <submittedName>
        <fullName evidence="7">Uncharacterized protein</fullName>
    </submittedName>
</protein>
<evidence type="ECO:0000313" key="7">
    <source>
        <dbReference type="EMBL" id="KAG2235204.1"/>
    </source>
</evidence>
<dbReference type="GO" id="GO:0016192">
    <property type="term" value="P:vesicle-mediated transport"/>
    <property type="evidence" value="ECO:0007669"/>
    <property type="project" value="TreeGrafter"/>
</dbReference>
<dbReference type="AlphaFoldDB" id="A0A8H7STD1"/>
<dbReference type="InterPro" id="IPR019365">
    <property type="entry name" value="TVP18/Ca-channel_flower"/>
</dbReference>
<reference evidence="7" key="1">
    <citation type="submission" date="2021-01" db="EMBL/GenBank/DDBJ databases">
        <title>Metabolic potential, ecology and presence of endohyphal bacteria is reflected in genomic diversity of Mucoromycotina.</title>
        <authorList>
            <person name="Muszewska A."/>
            <person name="Okrasinska A."/>
            <person name="Steczkiewicz K."/>
            <person name="Drgas O."/>
            <person name="Orlowska M."/>
            <person name="Perlinska-Lenart U."/>
            <person name="Aleksandrzak-Piekarczyk T."/>
            <person name="Szatraj K."/>
            <person name="Zielenkiewicz U."/>
            <person name="Pilsyk S."/>
            <person name="Malc E."/>
            <person name="Mieczkowski P."/>
            <person name="Kruszewska J.S."/>
            <person name="Biernat P."/>
            <person name="Pawlowska J."/>
        </authorList>
    </citation>
    <scope>NUCLEOTIDE SEQUENCE</scope>
    <source>
        <strain evidence="7">WA0000018081</strain>
    </source>
</reference>
<dbReference type="GO" id="GO:0016020">
    <property type="term" value="C:membrane"/>
    <property type="evidence" value="ECO:0007669"/>
    <property type="project" value="InterPro"/>
</dbReference>
<feature type="transmembrane region" description="Helical" evidence="6">
    <location>
        <begin position="98"/>
        <end position="117"/>
    </location>
</feature>
<evidence type="ECO:0000256" key="6">
    <source>
        <dbReference type="SAM" id="Phobius"/>
    </source>
</evidence>
<evidence type="ECO:0000256" key="1">
    <source>
        <dbReference type="ARBA" id="ARBA00004127"/>
    </source>
</evidence>
<gene>
    <name evidence="7" type="ORF">INT48_003548</name>
</gene>
<dbReference type="PANTHER" id="PTHR13314:SF2">
    <property type="entry name" value="CALCIUM CHANNEL FLOWER HOMOLOG"/>
    <property type="match status" value="1"/>
</dbReference>
<accession>A0A8H7STD1</accession>
<evidence type="ECO:0000256" key="3">
    <source>
        <dbReference type="ARBA" id="ARBA00022692"/>
    </source>
</evidence>
<evidence type="ECO:0000256" key="2">
    <source>
        <dbReference type="ARBA" id="ARBA00005738"/>
    </source>
</evidence>